<comment type="caution">
    <text evidence="1">The sequence shown here is derived from an EMBL/GenBank/DDBJ whole genome shotgun (WGS) entry which is preliminary data.</text>
</comment>
<organism evidence="1 2">
    <name type="scientific">Candidatus Yanofskybacteria bacterium RIFCSPLOWO2_01_FULL_43_22</name>
    <dbReference type="NCBI Taxonomy" id="1802695"/>
    <lineage>
        <taxon>Bacteria</taxon>
        <taxon>Candidatus Yanofskyibacteriota</taxon>
    </lineage>
</organism>
<proteinExistence type="predicted"/>
<dbReference type="AlphaFoldDB" id="A0A1F8GF25"/>
<dbReference type="Proteomes" id="UP000178911">
    <property type="component" value="Unassembled WGS sequence"/>
</dbReference>
<evidence type="ECO:0000313" key="2">
    <source>
        <dbReference type="Proteomes" id="UP000178911"/>
    </source>
</evidence>
<reference evidence="1 2" key="1">
    <citation type="journal article" date="2016" name="Nat. Commun.">
        <title>Thousands of microbial genomes shed light on interconnected biogeochemical processes in an aquifer system.</title>
        <authorList>
            <person name="Anantharaman K."/>
            <person name="Brown C.T."/>
            <person name="Hug L.A."/>
            <person name="Sharon I."/>
            <person name="Castelle C.J."/>
            <person name="Probst A.J."/>
            <person name="Thomas B.C."/>
            <person name="Singh A."/>
            <person name="Wilkins M.J."/>
            <person name="Karaoz U."/>
            <person name="Brodie E.L."/>
            <person name="Williams K.H."/>
            <person name="Hubbard S.S."/>
            <person name="Banfield J.F."/>
        </authorList>
    </citation>
    <scope>NUCLEOTIDE SEQUENCE [LARGE SCALE GENOMIC DNA]</scope>
</reference>
<evidence type="ECO:0000313" key="1">
    <source>
        <dbReference type="EMBL" id="OGN23328.1"/>
    </source>
</evidence>
<name>A0A1F8GF25_9BACT</name>
<sequence length="101" mass="11741">MKLPRALGKFLCSIGLHWYGPIREDFIRSTGQYDEDSEFVVQSGVETCTRPDCKHPHEVWRQGWMGITYPAGMDVIMGPWMKLGAKEEKYINSLRYRQLMA</sequence>
<dbReference type="EMBL" id="MGKJ01000020">
    <property type="protein sequence ID" value="OGN23328.1"/>
    <property type="molecule type" value="Genomic_DNA"/>
</dbReference>
<gene>
    <name evidence="1" type="ORF">A3A13_04375</name>
</gene>
<dbReference type="STRING" id="1802695.A3A13_04375"/>
<accession>A0A1F8GF25</accession>
<protein>
    <submittedName>
        <fullName evidence="1">Uncharacterized protein</fullName>
    </submittedName>
</protein>